<evidence type="ECO:0000313" key="5">
    <source>
        <dbReference type="Proteomes" id="UP001060919"/>
    </source>
</evidence>
<dbReference type="KEGG" id="aup:AsAng_0003910"/>
<feature type="signal peptide" evidence="1">
    <location>
        <begin position="1"/>
        <end position="24"/>
    </location>
</feature>
<organism evidence="4 5">
    <name type="scientific">Aureispira anguillae</name>
    <dbReference type="NCBI Taxonomy" id="2864201"/>
    <lineage>
        <taxon>Bacteria</taxon>
        <taxon>Pseudomonadati</taxon>
        <taxon>Bacteroidota</taxon>
        <taxon>Saprospiria</taxon>
        <taxon>Saprospirales</taxon>
        <taxon>Saprospiraceae</taxon>
        <taxon>Aureispira</taxon>
    </lineage>
</organism>
<dbReference type="InterPro" id="IPR026444">
    <property type="entry name" value="Secre_tail"/>
</dbReference>
<dbReference type="AlphaFoldDB" id="A0A915VKH4"/>
<feature type="domain" description="Secretion system C-terminal sorting" evidence="3">
    <location>
        <begin position="276"/>
        <end position="341"/>
    </location>
</feature>
<evidence type="ECO:0000313" key="4">
    <source>
        <dbReference type="EMBL" id="BDS09687.1"/>
    </source>
</evidence>
<sequence length="349" mass="38183">MKTRLKFSALSLIAIFAIHSQATAQDFNDEKLTMESSSSELLEHIEDVNKNYQTYNTTSNSTCPSSILDSRDNESYAVVQIGNKCWFAEDLNYNTPGSRPNSQLAPGSGRLYHWSEVMNNYTSSGARGACPYGWHVPTDAEWNDLEIAVGLNASDATQTGNRGSHAPSLKSVNHWPSGAGTNSSGFNVEPNGYYGVISSSGAIGYGSHGDGAYYWTSTTGSNSSWAWGRSLYLSNSTVRRSLNLKTHNKYSCRCVSNNTVVAVSKVAPSNVSEIEVYPNPTTGRITIDLKEETGEVFVQVFSVSGQLVYEAENVQGDSHQLELNQPEGIYFVEVTTTEGKERFKVVKLQ</sequence>
<dbReference type="Pfam" id="PF09603">
    <property type="entry name" value="Fib_succ_major"/>
    <property type="match status" value="1"/>
</dbReference>
<evidence type="ECO:0000259" key="2">
    <source>
        <dbReference type="Pfam" id="PF09603"/>
    </source>
</evidence>
<reference evidence="4" key="1">
    <citation type="submission" date="2022-09" db="EMBL/GenBank/DDBJ databases">
        <title>Aureispira anguillicida sp. nov., isolated from Leptocephalus of Japanese eel Anguilla japonica.</title>
        <authorList>
            <person name="Yuasa K."/>
            <person name="Mekata T."/>
            <person name="Ikunari K."/>
        </authorList>
    </citation>
    <scope>NUCLEOTIDE SEQUENCE</scope>
    <source>
        <strain evidence="4">EL160426</strain>
    </source>
</reference>
<keyword evidence="5" id="KW-1185">Reference proteome</keyword>
<gene>
    <name evidence="4" type="ORF">AsAng_0003910</name>
</gene>
<feature type="chain" id="PRO_5037300276" evidence="1">
    <location>
        <begin position="25"/>
        <end position="349"/>
    </location>
</feature>
<proteinExistence type="predicted"/>
<dbReference type="EMBL" id="AP026867">
    <property type="protein sequence ID" value="BDS09687.1"/>
    <property type="molecule type" value="Genomic_DNA"/>
</dbReference>
<dbReference type="Pfam" id="PF18962">
    <property type="entry name" value="Por_Secre_tail"/>
    <property type="match status" value="1"/>
</dbReference>
<keyword evidence="1" id="KW-0732">Signal</keyword>
<dbReference type="InterPro" id="IPR011871">
    <property type="entry name" value="Fib_succ_major"/>
</dbReference>
<name>A0A915VKH4_9BACT</name>
<evidence type="ECO:0000259" key="3">
    <source>
        <dbReference type="Pfam" id="PF18962"/>
    </source>
</evidence>
<dbReference type="Proteomes" id="UP001060919">
    <property type="component" value="Chromosome"/>
</dbReference>
<dbReference type="NCBIfam" id="TIGR04183">
    <property type="entry name" value="Por_Secre_tail"/>
    <property type="match status" value="1"/>
</dbReference>
<feature type="domain" description="Fibrobacter succinogenes major paralogous" evidence="2">
    <location>
        <begin position="79"/>
        <end position="255"/>
    </location>
</feature>
<dbReference type="NCBIfam" id="TIGR02145">
    <property type="entry name" value="Fib_succ_major"/>
    <property type="match status" value="1"/>
</dbReference>
<dbReference type="RefSeq" id="WP_264791053.1">
    <property type="nucleotide sequence ID" value="NZ_AP026867.1"/>
</dbReference>
<protein>
    <submittedName>
        <fullName evidence="4">T9SS type A sorting domain-containing protein</fullName>
    </submittedName>
</protein>
<evidence type="ECO:0000256" key="1">
    <source>
        <dbReference type="SAM" id="SignalP"/>
    </source>
</evidence>
<accession>A0A915VKH4</accession>